<evidence type="ECO:0000313" key="2">
    <source>
        <dbReference type="Proteomes" id="UP000244913"/>
    </source>
</evidence>
<sequence length="130" mass="14107">MICCATFTGPALWVGFAARATMDRQHQDHQVDGVVLAQLNATVERLRASGAALIERAERAEAACLDLQAVLEYTLSLVLCDEETRRGALAEIAFRMTGDPLLEPTSQASPKFAEAGWRPVVVAGGRPRER</sequence>
<organism evidence="1 2">
    <name type="scientific">Caulobacter radicis</name>
    <dbReference type="NCBI Taxonomy" id="2172650"/>
    <lineage>
        <taxon>Bacteria</taxon>
        <taxon>Pseudomonadati</taxon>
        <taxon>Pseudomonadota</taxon>
        <taxon>Alphaproteobacteria</taxon>
        <taxon>Caulobacterales</taxon>
        <taxon>Caulobacteraceae</taxon>
        <taxon>Caulobacter</taxon>
    </lineage>
</organism>
<comment type="caution">
    <text evidence="1">The sequence shown here is derived from an EMBL/GenBank/DDBJ whole genome shotgun (WGS) entry which is preliminary data.</text>
</comment>
<protein>
    <submittedName>
        <fullName evidence="1">Uncharacterized protein</fullName>
    </submittedName>
</protein>
<reference evidence="1 2" key="1">
    <citation type="submission" date="2018-04" db="EMBL/GenBank/DDBJ databases">
        <title>The genome sequence of Caulobacter sp. 736.</title>
        <authorList>
            <person name="Gao J."/>
            <person name="Sun J."/>
        </authorList>
    </citation>
    <scope>NUCLEOTIDE SEQUENCE [LARGE SCALE GENOMIC DNA]</scope>
    <source>
        <strain evidence="1 2">736</strain>
    </source>
</reference>
<proteinExistence type="predicted"/>
<dbReference type="Proteomes" id="UP000244913">
    <property type="component" value="Unassembled WGS sequence"/>
</dbReference>
<evidence type="ECO:0000313" key="1">
    <source>
        <dbReference type="EMBL" id="PVM77516.1"/>
    </source>
</evidence>
<keyword evidence="2" id="KW-1185">Reference proteome</keyword>
<name>A0A2T9J7K3_9CAUL</name>
<accession>A0A2T9J7K3</accession>
<gene>
    <name evidence="1" type="ORF">DDF65_16455</name>
</gene>
<dbReference type="AlphaFoldDB" id="A0A2T9J7K3"/>
<dbReference type="EMBL" id="QDKP01000049">
    <property type="protein sequence ID" value="PVM77516.1"/>
    <property type="molecule type" value="Genomic_DNA"/>
</dbReference>